<gene>
    <name evidence="3" type="ordered locus">BBPR_1664</name>
</gene>
<organism evidence="3 4">
    <name type="scientific">Bifidobacterium bifidum (strain PRL2010)</name>
    <dbReference type="NCBI Taxonomy" id="702459"/>
    <lineage>
        <taxon>Bacteria</taxon>
        <taxon>Bacillati</taxon>
        <taxon>Actinomycetota</taxon>
        <taxon>Actinomycetes</taxon>
        <taxon>Bifidobacteriales</taxon>
        <taxon>Bifidobacteriaceae</taxon>
        <taxon>Bifidobacterium</taxon>
    </lineage>
</organism>
<evidence type="ECO:0000256" key="1">
    <source>
        <dbReference type="SAM" id="Phobius"/>
    </source>
</evidence>
<dbReference type="PIRSF" id="PIRSF002741">
    <property type="entry name" value="MppA"/>
    <property type="match status" value="1"/>
</dbReference>
<dbReference type="GO" id="GO:0043190">
    <property type="term" value="C:ATP-binding cassette (ABC) transporter complex"/>
    <property type="evidence" value="ECO:0007669"/>
    <property type="project" value="InterPro"/>
</dbReference>
<dbReference type="PANTHER" id="PTHR30290">
    <property type="entry name" value="PERIPLASMIC BINDING COMPONENT OF ABC TRANSPORTER"/>
    <property type="match status" value="1"/>
</dbReference>
<dbReference type="GO" id="GO:0015833">
    <property type="term" value="P:peptide transport"/>
    <property type="evidence" value="ECO:0007669"/>
    <property type="project" value="TreeGrafter"/>
</dbReference>
<evidence type="ECO:0000313" key="4">
    <source>
        <dbReference type="Proteomes" id="UP000002312"/>
    </source>
</evidence>
<reference evidence="3 4" key="1">
    <citation type="journal article" date="2010" name="Proc. Natl. Acad. Sci. U.S.A.">
        <title>Genome analysis of Bifidobacterium bifidum PRL2010 reveals metabolic pathways for host-derived glycan foraging.</title>
        <authorList>
            <person name="Turroni F."/>
            <person name="Bottacini F."/>
            <person name="Foroni E."/>
            <person name="Mulder I."/>
            <person name="Kim J.H."/>
            <person name="Zomer A."/>
            <person name="Sanchez B."/>
            <person name="Bidossi A."/>
            <person name="Ferrarini A."/>
            <person name="Giubellini V."/>
            <person name="Delledonne M."/>
            <person name="Henrissat B."/>
            <person name="Coutinho P."/>
            <person name="Oggioni M."/>
            <person name="Fitzgerald G.F."/>
            <person name="Mills D."/>
            <person name="Margolles A."/>
            <person name="Kelly D."/>
            <person name="van Sinderen D."/>
            <person name="Ventura M."/>
        </authorList>
    </citation>
    <scope>NUCLEOTIDE SEQUENCE [LARGE SCALE GENOMIC DNA]</scope>
    <source>
        <strain evidence="3 4">PRL2010</strain>
    </source>
</reference>
<dbReference type="GO" id="GO:0042597">
    <property type="term" value="C:periplasmic space"/>
    <property type="evidence" value="ECO:0007669"/>
    <property type="project" value="UniProtKB-ARBA"/>
</dbReference>
<protein>
    <submittedName>
        <fullName evidence="3">Solute binding protein of ABC transporter system for peptides</fullName>
    </submittedName>
</protein>
<dbReference type="AlphaFoldDB" id="A0A0H3EC19"/>
<feature type="transmembrane region" description="Helical" evidence="1">
    <location>
        <begin position="16"/>
        <end position="38"/>
    </location>
</feature>
<dbReference type="EMBL" id="CP001840">
    <property type="protein sequence ID" value="ADP36687.1"/>
    <property type="molecule type" value="Genomic_DNA"/>
</dbReference>
<dbReference type="InterPro" id="IPR000914">
    <property type="entry name" value="SBP_5_dom"/>
</dbReference>
<keyword evidence="1" id="KW-0472">Membrane</keyword>
<sequence>MQHSARHTSISSSAKSAIIFVIVAGVLGCAVWLGWSLLHRKYTLPTFSGLQSSVKVSVGITGAPESLDIRTTDDDSLDRVLLGNVYETLLKRDDNNKIQPSLASSWKVSEDGTTYRFNLRSGATFADGTTITSSDAVWSLQQIITKKYVGSDELSALSNVESDGNSTLVLRLREPDPRLLAKLTTRIGIVYNQRENIDYAKQASGSGPFTVSQWQSGKQLTLSRNDHYWGSKSKAKTVTVNFAADTTELAKALNNGQIDAAVALDQSAADAVKDDGIVKKQGVSNRKVVLAFSNNTQSILSDKRFRQAARYLIDKNAMTEALGGGTVMTGPLSPLDDGYQKTDETFGHDIGKGNDLIKYFRFRVSRRPLTFVYPKEYGSQIGEQVKQTMYAEPAYSDVSVSMVDDATWSKTVTQDRQYDFTIYETDGEDDLDLLMDSNSYIGFVSTDSQNAWSKALKSFSSDDYAKNFQSFIGTLDDDSPVDWICTRKPISAYRSNITGVPVNMTYTQLPLADMTTTD</sequence>
<keyword evidence="1" id="KW-1133">Transmembrane helix</keyword>
<dbReference type="PROSITE" id="PS51257">
    <property type="entry name" value="PROKAR_LIPOPROTEIN"/>
    <property type="match status" value="1"/>
</dbReference>
<evidence type="ECO:0000259" key="2">
    <source>
        <dbReference type="Pfam" id="PF00496"/>
    </source>
</evidence>
<dbReference type="Gene3D" id="3.10.105.10">
    <property type="entry name" value="Dipeptide-binding Protein, Domain 3"/>
    <property type="match status" value="1"/>
</dbReference>
<dbReference type="PATRIC" id="fig|702459.3.peg.1721"/>
<dbReference type="KEGG" id="bbp:BBPR_1664"/>
<dbReference type="SUPFAM" id="SSF53850">
    <property type="entry name" value="Periplasmic binding protein-like II"/>
    <property type="match status" value="1"/>
</dbReference>
<keyword evidence="1" id="KW-0812">Transmembrane</keyword>
<dbReference type="Proteomes" id="UP000002312">
    <property type="component" value="Chromosome"/>
</dbReference>
<name>A0A0H3EC19_BIFBP</name>
<dbReference type="GO" id="GO:1904680">
    <property type="term" value="F:peptide transmembrane transporter activity"/>
    <property type="evidence" value="ECO:0007669"/>
    <property type="project" value="TreeGrafter"/>
</dbReference>
<dbReference type="Gene3D" id="3.90.76.10">
    <property type="entry name" value="Dipeptide-binding Protein, Domain 1"/>
    <property type="match status" value="1"/>
</dbReference>
<dbReference type="HOGENOM" id="CLU_017028_7_3_11"/>
<dbReference type="Pfam" id="PF00496">
    <property type="entry name" value="SBP_bac_5"/>
    <property type="match status" value="1"/>
</dbReference>
<dbReference type="eggNOG" id="COG0747">
    <property type="taxonomic scope" value="Bacteria"/>
</dbReference>
<dbReference type="RefSeq" id="WP_013390283.1">
    <property type="nucleotide sequence ID" value="NC_014638.1"/>
</dbReference>
<dbReference type="OrthoDB" id="9796817at2"/>
<dbReference type="CDD" id="cd08494">
    <property type="entry name" value="PBP2_NikA_DppA_OppA_like_6"/>
    <property type="match status" value="1"/>
</dbReference>
<dbReference type="Gene3D" id="3.40.190.10">
    <property type="entry name" value="Periplasmic binding protein-like II"/>
    <property type="match status" value="1"/>
</dbReference>
<proteinExistence type="predicted"/>
<feature type="domain" description="Solute-binding protein family 5" evidence="2">
    <location>
        <begin position="97"/>
        <end position="424"/>
    </location>
</feature>
<dbReference type="InterPro" id="IPR030678">
    <property type="entry name" value="Peptide/Ni-bd"/>
</dbReference>
<accession>A0A0H3EC19</accession>
<evidence type="ECO:0000313" key="3">
    <source>
        <dbReference type="EMBL" id="ADP36687.1"/>
    </source>
</evidence>
<dbReference type="InterPro" id="IPR039424">
    <property type="entry name" value="SBP_5"/>
</dbReference>